<feature type="compositionally biased region" description="Low complexity" evidence="1">
    <location>
        <begin position="129"/>
        <end position="147"/>
    </location>
</feature>
<evidence type="ECO:0000313" key="4">
    <source>
        <dbReference type="Proteomes" id="UP000332933"/>
    </source>
</evidence>
<evidence type="ECO:0000313" key="2">
    <source>
        <dbReference type="EMBL" id="KAF0691148.1"/>
    </source>
</evidence>
<name>A0A485L845_9STRA</name>
<reference evidence="2" key="2">
    <citation type="submission" date="2019-06" db="EMBL/GenBank/DDBJ databases">
        <title>Genomics analysis of Aphanomyces spp. identifies a new class of oomycete effector associated with host adaptation.</title>
        <authorList>
            <person name="Gaulin E."/>
        </authorList>
    </citation>
    <scope>NUCLEOTIDE SEQUENCE</scope>
    <source>
        <strain evidence="2">CBS 578.67</strain>
    </source>
</reference>
<dbReference type="EMBL" id="VJMH01006197">
    <property type="protein sequence ID" value="KAF0691148.1"/>
    <property type="molecule type" value="Genomic_DNA"/>
</dbReference>
<dbReference type="EMBL" id="CAADRA010006218">
    <property type="protein sequence ID" value="VFT94323.1"/>
    <property type="molecule type" value="Genomic_DNA"/>
</dbReference>
<reference evidence="3 4" key="1">
    <citation type="submission" date="2019-03" db="EMBL/GenBank/DDBJ databases">
        <authorList>
            <person name="Gaulin E."/>
            <person name="Dumas B."/>
        </authorList>
    </citation>
    <scope>NUCLEOTIDE SEQUENCE [LARGE SCALE GENOMIC DNA]</scope>
    <source>
        <strain evidence="3">CBS 568.67</strain>
    </source>
</reference>
<gene>
    <name evidence="3" type="primary">Aste57867_17572</name>
    <name evidence="2" type="ORF">As57867_017512</name>
    <name evidence="3" type="ORF">ASTE57867_17572</name>
</gene>
<organism evidence="3 4">
    <name type="scientific">Aphanomyces stellatus</name>
    <dbReference type="NCBI Taxonomy" id="120398"/>
    <lineage>
        <taxon>Eukaryota</taxon>
        <taxon>Sar</taxon>
        <taxon>Stramenopiles</taxon>
        <taxon>Oomycota</taxon>
        <taxon>Saprolegniomycetes</taxon>
        <taxon>Saprolegniales</taxon>
        <taxon>Verrucalvaceae</taxon>
        <taxon>Aphanomyces</taxon>
    </lineage>
</organism>
<proteinExistence type="predicted"/>
<dbReference type="Proteomes" id="UP000332933">
    <property type="component" value="Unassembled WGS sequence"/>
</dbReference>
<dbReference type="AlphaFoldDB" id="A0A485L845"/>
<evidence type="ECO:0000313" key="3">
    <source>
        <dbReference type="EMBL" id="VFT94323.1"/>
    </source>
</evidence>
<feature type="region of interest" description="Disordered" evidence="1">
    <location>
        <begin position="128"/>
        <end position="195"/>
    </location>
</feature>
<dbReference type="OrthoDB" id="76050at2759"/>
<keyword evidence="4" id="KW-1185">Reference proteome</keyword>
<sequence length="195" mass="21877">MPQPCRQDTCRRYSKLEGLCLYHARDMMAARLNAKEKKRAAAAAVAHVPRLAPAQPTTTTTPAASPAQTHTPPQRRWVAISKVRYHHTGWIKCLVPTCHSEAKRHFAFCPAHESSVVCIHERTKQYLTPQSAQQQSQQQPHMQPQNPRDAAPVDRVSSVHHVTMLPHGTGDPKLKQMEMVPRRPRLASGIDAIEL</sequence>
<evidence type="ECO:0000256" key="1">
    <source>
        <dbReference type="SAM" id="MobiDB-lite"/>
    </source>
</evidence>
<feature type="region of interest" description="Disordered" evidence="1">
    <location>
        <begin position="53"/>
        <end position="73"/>
    </location>
</feature>
<accession>A0A485L845</accession>
<protein>
    <submittedName>
        <fullName evidence="3">Aste57867_17572 protein</fullName>
    </submittedName>
</protein>